<evidence type="ECO:0000256" key="1">
    <source>
        <dbReference type="SAM" id="MobiDB-lite"/>
    </source>
</evidence>
<feature type="region of interest" description="Disordered" evidence="1">
    <location>
        <begin position="188"/>
        <end position="229"/>
    </location>
</feature>
<protein>
    <submittedName>
        <fullName evidence="3">SsDNA binding protein and ssDNA annealing protein</fullName>
    </submittedName>
</protein>
<dbReference type="Pfam" id="PF21265">
    <property type="entry name" value="SBB_T7"/>
    <property type="match status" value="1"/>
</dbReference>
<dbReference type="EMBL" id="OR367448">
    <property type="protein sequence ID" value="WLW40586.1"/>
    <property type="molecule type" value="Genomic_DNA"/>
</dbReference>
<name>A0AA50ID71_9CAUD</name>
<dbReference type="Gene3D" id="2.40.50.140">
    <property type="entry name" value="Nucleic acid-binding proteins"/>
    <property type="match status" value="1"/>
</dbReference>
<dbReference type="SUPFAM" id="SSF50249">
    <property type="entry name" value="Nucleic acid-binding proteins"/>
    <property type="match status" value="1"/>
</dbReference>
<organism evidence="3 4">
    <name type="scientific">Ralstonia phage BOESR1</name>
    <dbReference type="NCBI Taxonomy" id="3034917"/>
    <lineage>
        <taxon>Viruses</taxon>
        <taxon>Duplodnaviria</taxon>
        <taxon>Heunggongvirae</taxon>
        <taxon>Uroviricota</taxon>
        <taxon>Caudoviricetes</taxon>
        <taxon>Autographivirales</taxon>
        <taxon>Autographivirales incertae sedis</taxon>
        <taxon>Boesrvirus</taxon>
        <taxon>Boesrvirus BOESR1</taxon>
    </lineage>
</organism>
<dbReference type="GO" id="GO:0003677">
    <property type="term" value="F:DNA binding"/>
    <property type="evidence" value="ECO:0007669"/>
    <property type="project" value="InterPro"/>
</dbReference>
<evidence type="ECO:0000313" key="4">
    <source>
        <dbReference type="Proteomes" id="UP001182455"/>
    </source>
</evidence>
<dbReference type="PIRSF" id="PIRSF004311">
    <property type="entry name" value="Helix_destablz_SSB_T7"/>
    <property type="match status" value="1"/>
</dbReference>
<evidence type="ECO:0000259" key="2">
    <source>
        <dbReference type="Pfam" id="PF21265"/>
    </source>
</evidence>
<dbReference type="InterPro" id="IPR016411">
    <property type="entry name" value="SSB_T7"/>
</dbReference>
<proteinExistence type="predicted"/>
<sequence>MADKKQKNPEFTSPRGVFVYPKLNEPDYGNEKFPKPDGEYSVNLRMTREAAEQWINAKLKTHLDEAYAEAEAEFAKLPVGTRKKLGSVTQNDLFKIEYDKETEEETGFVTFKFAMKAGGKTKAGKEWSRKPVIFDAKGKKMVKTPDIWGGTEGKVSFEARPYFIPGTGAAGLKLALNAVQVIDLKSGGGRDAEGYGFGEEDGYEYDEMDAKEESGGFADETTTDGSEDF</sequence>
<reference evidence="3" key="1">
    <citation type="submission" date="2023-07" db="EMBL/GenBank/DDBJ databases">
        <title>First report of Ralstonia pseudosolanacearum infecting Boesenbergia rotunda from Thailand.</title>
        <authorList>
            <person name="Carroll S."/>
            <person name="McGreig S."/>
            <person name="Bryning A."/>
            <person name="Vicente J.G."/>
            <person name="Aspin A."/>
        </authorList>
    </citation>
    <scope>NUCLEOTIDE SEQUENCE</scope>
</reference>
<dbReference type="InterPro" id="IPR012340">
    <property type="entry name" value="NA-bd_OB-fold"/>
</dbReference>
<gene>
    <name evidence="3" type="ORF">HIBIKMCM_00019</name>
</gene>
<dbReference type="InterPro" id="IPR049476">
    <property type="entry name" value="SBB_BPT7"/>
</dbReference>
<keyword evidence="4" id="KW-1185">Reference proteome</keyword>
<dbReference type="Proteomes" id="UP001182455">
    <property type="component" value="Segment"/>
</dbReference>
<feature type="domain" description="Single-stranded DNA-binding protein BPT7" evidence="2">
    <location>
        <begin position="20"/>
        <end position="184"/>
    </location>
</feature>
<feature type="compositionally biased region" description="Acidic residues" evidence="1">
    <location>
        <begin position="198"/>
        <end position="210"/>
    </location>
</feature>
<evidence type="ECO:0000313" key="3">
    <source>
        <dbReference type="EMBL" id="WLW40586.1"/>
    </source>
</evidence>
<accession>A0AA50ID71</accession>